<sequence>MKTSLVLMDAICSNMAFVAAFLLSRSYWATNMQEAVSSDVYSIWVLFNLVAIVSALHLRLYANSTVERLENVLHATWKSVITLLLVFTGCTLIEHRFPGVGYFLGALAGMVIAYVVLSRFLLAYIYAALSRRHSVASYKK</sequence>
<evidence type="ECO:0000256" key="1">
    <source>
        <dbReference type="SAM" id="Phobius"/>
    </source>
</evidence>
<accession>A0ABR7XXJ9</accession>
<evidence type="ECO:0008006" key="4">
    <source>
        <dbReference type="Google" id="ProtNLM"/>
    </source>
</evidence>
<keyword evidence="1" id="KW-0812">Transmembrane</keyword>
<organism evidence="2 3">
    <name type="scientific">Sphingobacterium chuzhouense</name>
    <dbReference type="NCBI Taxonomy" id="1742264"/>
    <lineage>
        <taxon>Bacteria</taxon>
        <taxon>Pseudomonadati</taxon>
        <taxon>Bacteroidota</taxon>
        <taxon>Sphingobacteriia</taxon>
        <taxon>Sphingobacteriales</taxon>
        <taxon>Sphingobacteriaceae</taxon>
        <taxon>Sphingobacterium</taxon>
    </lineage>
</organism>
<dbReference type="Proteomes" id="UP000651112">
    <property type="component" value="Unassembled WGS sequence"/>
</dbReference>
<proteinExistence type="predicted"/>
<dbReference type="EMBL" id="JACNYL010000006">
    <property type="protein sequence ID" value="MBD1423788.1"/>
    <property type="molecule type" value="Genomic_DNA"/>
</dbReference>
<feature type="transmembrane region" description="Helical" evidence="1">
    <location>
        <begin position="72"/>
        <end position="94"/>
    </location>
</feature>
<feature type="transmembrane region" description="Helical" evidence="1">
    <location>
        <begin position="7"/>
        <end position="28"/>
    </location>
</feature>
<evidence type="ECO:0000313" key="3">
    <source>
        <dbReference type="Proteomes" id="UP000651112"/>
    </source>
</evidence>
<protein>
    <recommendedName>
        <fullName evidence="4">Polysaccharide biosynthesis protein C-terminal domain-containing protein</fullName>
    </recommendedName>
</protein>
<name>A0ABR7XXJ9_9SPHI</name>
<reference evidence="2 3" key="1">
    <citation type="submission" date="2020-08" db="EMBL/GenBank/DDBJ databases">
        <title>Sphingobacterium sp. DN00404 isolated from aquaculture water.</title>
        <authorList>
            <person name="Zhang M."/>
        </authorList>
    </citation>
    <scope>NUCLEOTIDE SEQUENCE [LARGE SCALE GENOMIC DNA]</scope>
    <source>
        <strain evidence="2 3">KCTC 42746</strain>
    </source>
</reference>
<keyword evidence="1" id="KW-1133">Transmembrane helix</keyword>
<keyword evidence="1" id="KW-0472">Membrane</keyword>
<keyword evidence="3" id="KW-1185">Reference proteome</keyword>
<feature type="transmembrane region" description="Helical" evidence="1">
    <location>
        <begin position="100"/>
        <end position="129"/>
    </location>
</feature>
<evidence type="ECO:0000313" key="2">
    <source>
        <dbReference type="EMBL" id="MBD1423788.1"/>
    </source>
</evidence>
<comment type="caution">
    <text evidence="2">The sequence shown here is derived from an EMBL/GenBank/DDBJ whole genome shotgun (WGS) entry which is preliminary data.</text>
</comment>
<feature type="transmembrane region" description="Helical" evidence="1">
    <location>
        <begin position="40"/>
        <end position="60"/>
    </location>
</feature>
<gene>
    <name evidence="2" type="ORF">H8B21_19675</name>
</gene>